<organism evidence="3 4">
    <name type="scientific">Helianthus annuus</name>
    <name type="common">Common sunflower</name>
    <dbReference type="NCBI Taxonomy" id="4232"/>
    <lineage>
        <taxon>Eukaryota</taxon>
        <taxon>Viridiplantae</taxon>
        <taxon>Streptophyta</taxon>
        <taxon>Embryophyta</taxon>
        <taxon>Tracheophyta</taxon>
        <taxon>Spermatophyta</taxon>
        <taxon>Magnoliopsida</taxon>
        <taxon>eudicotyledons</taxon>
        <taxon>Gunneridae</taxon>
        <taxon>Pentapetalae</taxon>
        <taxon>asterids</taxon>
        <taxon>campanulids</taxon>
        <taxon>Asterales</taxon>
        <taxon>Asteraceae</taxon>
        <taxon>Asteroideae</taxon>
        <taxon>Heliantheae alliance</taxon>
        <taxon>Heliantheae</taxon>
        <taxon>Helianthus</taxon>
    </lineage>
</organism>
<name>A0A251T3R5_HELAN</name>
<sequence length="91" mass="10240">MMYKSFKHKKTSLSSYTLLLKKHGIPLGFHLHSFISKHFKIAAFCSSLSLSGDSSGSRICLHGEYQHISSPIKPKIPNPIRNPKSSLQSHY</sequence>
<dbReference type="Gramene" id="mRNA:HanXRQr2_Chr12g0555051">
    <property type="protein sequence ID" value="CDS:HanXRQr2_Chr12g0555051.1"/>
    <property type="gene ID" value="HanXRQr2_Chr12g0555051"/>
</dbReference>
<proteinExistence type="predicted"/>
<feature type="compositionally biased region" description="Low complexity" evidence="1">
    <location>
        <begin position="72"/>
        <end position="85"/>
    </location>
</feature>
<dbReference type="Proteomes" id="UP000215914">
    <property type="component" value="Chromosome 12"/>
</dbReference>
<dbReference type="InParanoid" id="A0A251T3R5"/>
<reference evidence="3" key="2">
    <citation type="submission" date="2017-02" db="EMBL/GenBank/DDBJ databases">
        <title>Sunflower complete genome.</title>
        <authorList>
            <person name="Langlade N."/>
            <person name="Munos S."/>
        </authorList>
    </citation>
    <scope>NUCLEOTIDE SEQUENCE [LARGE SCALE GENOMIC DNA]</scope>
    <source>
        <tissue evidence="3">Leaves</tissue>
    </source>
</reference>
<feature type="region of interest" description="Disordered" evidence="1">
    <location>
        <begin position="72"/>
        <end position="91"/>
    </location>
</feature>
<evidence type="ECO:0000313" key="2">
    <source>
        <dbReference type="EMBL" id="KAF5779072.1"/>
    </source>
</evidence>
<reference evidence="2" key="3">
    <citation type="submission" date="2020-06" db="EMBL/GenBank/DDBJ databases">
        <title>Helianthus annuus Genome sequencing and assembly Release 2.</title>
        <authorList>
            <person name="Gouzy J."/>
            <person name="Langlade N."/>
            <person name="Munos S."/>
        </authorList>
    </citation>
    <scope>NUCLEOTIDE SEQUENCE</scope>
    <source>
        <tissue evidence="2">Leaves</tissue>
    </source>
</reference>
<gene>
    <name evidence="3" type="ORF">HannXRQ_Chr12g0377291</name>
    <name evidence="2" type="ORF">HanXRQr2_Chr12g0555051</name>
</gene>
<reference evidence="2 4" key="1">
    <citation type="journal article" date="2017" name="Nature">
        <title>The sunflower genome provides insights into oil metabolism, flowering and Asterid evolution.</title>
        <authorList>
            <person name="Badouin H."/>
            <person name="Gouzy J."/>
            <person name="Grassa C.J."/>
            <person name="Murat F."/>
            <person name="Staton S.E."/>
            <person name="Cottret L."/>
            <person name="Lelandais-Briere C."/>
            <person name="Owens G.L."/>
            <person name="Carrere S."/>
            <person name="Mayjonade B."/>
            <person name="Legrand L."/>
            <person name="Gill N."/>
            <person name="Kane N.C."/>
            <person name="Bowers J.E."/>
            <person name="Hubner S."/>
            <person name="Bellec A."/>
            <person name="Berard A."/>
            <person name="Berges H."/>
            <person name="Blanchet N."/>
            <person name="Boniface M.C."/>
            <person name="Brunel D."/>
            <person name="Catrice O."/>
            <person name="Chaidir N."/>
            <person name="Claudel C."/>
            <person name="Donnadieu C."/>
            <person name="Faraut T."/>
            <person name="Fievet G."/>
            <person name="Helmstetter N."/>
            <person name="King M."/>
            <person name="Knapp S.J."/>
            <person name="Lai Z."/>
            <person name="Le Paslier M.C."/>
            <person name="Lippi Y."/>
            <person name="Lorenzon L."/>
            <person name="Mandel J.R."/>
            <person name="Marage G."/>
            <person name="Marchand G."/>
            <person name="Marquand E."/>
            <person name="Bret-Mestries E."/>
            <person name="Morien E."/>
            <person name="Nambeesan S."/>
            <person name="Nguyen T."/>
            <person name="Pegot-Espagnet P."/>
            <person name="Pouilly N."/>
            <person name="Raftis F."/>
            <person name="Sallet E."/>
            <person name="Schiex T."/>
            <person name="Thomas J."/>
            <person name="Vandecasteele C."/>
            <person name="Vares D."/>
            <person name="Vear F."/>
            <person name="Vautrin S."/>
            <person name="Crespi M."/>
            <person name="Mangin B."/>
            <person name="Burke J.M."/>
            <person name="Salse J."/>
            <person name="Munos S."/>
            <person name="Vincourt P."/>
            <person name="Rieseberg L.H."/>
            <person name="Langlade N.B."/>
        </authorList>
    </citation>
    <scope>NUCLEOTIDE SEQUENCE [LARGE SCALE GENOMIC DNA]</scope>
    <source>
        <strain evidence="4">cv. SF193</strain>
        <tissue evidence="2">Leaves</tissue>
    </source>
</reference>
<protein>
    <submittedName>
        <fullName evidence="3">Uncharacterized protein</fullName>
    </submittedName>
</protein>
<dbReference type="EMBL" id="CM007901">
    <property type="protein sequence ID" value="OTG05770.1"/>
    <property type="molecule type" value="Genomic_DNA"/>
</dbReference>
<accession>A0A251T3R5</accession>
<dbReference type="AlphaFoldDB" id="A0A251T3R5"/>
<evidence type="ECO:0000256" key="1">
    <source>
        <dbReference type="SAM" id="MobiDB-lite"/>
    </source>
</evidence>
<dbReference type="EMBL" id="MNCJ02000327">
    <property type="protein sequence ID" value="KAF5779072.1"/>
    <property type="molecule type" value="Genomic_DNA"/>
</dbReference>
<evidence type="ECO:0000313" key="4">
    <source>
        <dbReference type="Proteomes" id="UP000215914"/>
    </source>
</evidence>
<evidence type="ECO:0000313" key="3">
    <source>
        <dbReference type="EMBL" id="OTG05770.1"/>
    </source>
</evidence>
<keyword evidence="4" id="KW-1185">Reference proteome</keyword>